<organism evidence="1 2">
    <name type="scientific">Paspalum notatum var. saurae</name>
    <dbReference type="NCBI Taxonomy" id="547442"/>
    <lineage>
        <taxon>Eukaryota</taxon>
        <taxon>Viridiplantae</taxon>
        <taxon>Streptophyta</taxon>
        <taxon>Embryophyta</taxon>
        <taxon>Tracheophyta</taxon>
        <taxon>Spermatophyta</taxon>
        <taxon>Magnoliopsida</taxon>
        <taxon>Liliopsida</taxon>
        <taxon>Poales</taxon>
        <taxon>Poaceae</taxon>
        <taxon>PACMAD clade</taxon>
        <taxon>Panicoideae</taxon>
        <taxon>Andropogonodae</taxon>
        <taxon>Paspaleae</taxon>
        <taxon>Paspalinae</taxon>
        <taxon>Paspalum</taxon>
    </lineage>
</organism>
<keyword evidence="2" id="KW-1185">Reference proteome</keyword>
<feature type="non-terminal residue" evidence="1">
    <location>
        <position position="366"/>
    </location>
</feature>
<dbReference type="EMBL" id="CP144749">
    <property type="protein sequence ID" value="WVZ74918.1"/>
    <property type="molecule type" value="Genomic_DNA"/>
</dbReference>
<protein>
    <submittedName>
        <fullName evidence="1">Uncharacterized protein</fullName>
    </submittedName>
</protein>
<sequence>MGVSRRFLNLIVDDCIPGGKSLRCIDLTRHKLFNTTTPAAPLLMNGSTSESLPQEAIPCPDHGKKKNMRLPAPSINFRASPTRFNWWLDCLPLALAGRKLLCAADQSGRTTLFDADMRQVEHVPYLCKPKTMSLAIFIDHGGGDCSIDVMNSSCRHERGDATQVSHQFEAFVCRRPALTWQRQCSPTAAIRTSYAVVGGGSHICISAEDAGTYCLDTASHTWTQVGEWTLPFIAKVEYVPELKLWFGICAKDFQLGAADLSTMGMDSPPQLLGTWKEELEAPQHWTEVQYPQLVLHRKDFQSFMELSDDSDYSNGAIEEDFTVLTGTDVVPCVHDCTGTANATCSNGSKGKARLQIQDATCLLSAM</sequence>
<reference evidence="1 2" key="1">
    <citation type="submission" date="2024-02" db="EMBL/GenBank/DDBJ databases">
        <title>High-quality chromosome-scale genome assembly of Pensacola bahiagrass (Paspalum notatum Flugge var. saurae).</title>
        <authorList>
            <person name="Vega J.M."/>
            <person name="Podio M."/>
            <person name="Orjuela J."/>
            <person name="Siena L.A."/>
            <person name="Pessino S.C."/>
            <person name="Combes M.C."/>
            <person name="Mariac C."/>
            <person name="Albertini E."/>
            <person name="Pupilli F."/>
            <person name="Ortiz J.P.A."/>
            <person name="Leblanc O."/>
        </authorList>
    </citation>
    <scope>NUCLEOTIDE SEQUENCE [LARGE SCALE GENOMIC DNA]</scope>
    <source>
        <strain evidence="1">R1</strain>
        <tissue evidence="1">Leaf</tissue>
    </source>
</reference>
<evidence type="ECO:0000313" key="1">
    <source>
        <dbReference type="EMBL" id="WVZ74918.1"/>
    </source>
</evidence>
<dbReference type="InterPro" id="IPR012871">
    <property type="entry name" value="DUF1668_ORYSA"/>
</dbReference>
<proteinExistence type="predicted"/>
<dbReference type="PANTHER" id="PTHR33085:SF40">
    <property type="entry name" value="OS06G0189600 PROTEIN"/>
    <property type="match status" value="1"/>
</dbReference>
<dbReference type="AlphaFoldDB" id="A0AAQ3TJH3"/>
<name>A0AAQ3TJH3_PASNO</name>
<accession>A0AAQ3TJH3</accession>
<dbReference type="PANTHER" id="PTHR33085">
    <property type="entry name" value="OS12G0113100 PROTEIN-RELATED"/>
    <property type="match status" value="1"/>
</dbReference>
<evidence type="ECO:0000313" key="2">
    <source>
        <dbReference type="Proteomes" id="UP001341281"/>
    </source>
</evidence>
<gene>
    <name evidence="1" type="ORF">U9M48_023033</name>
</gene>
<dbReference type="Pfam" id="PF07893">
    <property type="entry name" value="DUF1668"/>
    <property type="match status" value="1"/>
</dbReference>
<dbReference type="Proteomes" id="UP001341281">
    <property type="component" value="Chromosome 05"/>
</dbReference>